<dbReference type="HOGENOM" id="CLU_1415060_0_0_1"/>
<dbReference type="EMBL" id="CACQ02004575">
    <property type="protein sequence ID" value="CCF41239.1"/>
    <property type="molecule type" value="Genomic_DNA"/>
</dbReference>
<feature type="region of interest" description="Disordered" evidence="1">
    <location>
        <begin position="115"/>
        <end position="192"/>
    </location>
</feature>
<evidence type="ECO:0000313" key="2">
    <source>
        <dbReference type="EMBL" id="CCF41239.1"/>
    </source>
</evidence>
<sequence length="192" mass="22000">MSRVMSGSEHHFVDGDDSRGRDSAVWSMDQRSHLLLLSYRLVEGRAKPRDLFHSMLWIHETWDEYPVDTEKFHFITWLSFCAAGDTRHWYFQRKAHSGIENHKYLTGLRIDQVSRSDQPTNPLTMDVKHPSASAGNPLPKTKPTFCEESSRLPTPRTLIWERGKPTQDKTPLGEARGGEDGIPLRSQRSTAV</sequence>
<proteinExistence type="predicted"/>
<reference evidence="3" key="1">
    <citation type="journal article" date="2012" name="Nat. Genet.">
        <title>Lifestyle transitions in plant pathogenic Colletotrichum fungi deciphered by genome and transcriptome analyses.</title>
        <authorList>
            <person name="O'Connell R.J."/>
            <person name="Thon M.R."/>
            <person name="Hacquard S."/>
            <person name="Amyotte S.G."/>
            <person name="Kleemann J."/>
            <person name="Torres M.F."/>
            <person name="Damm U."/>
            <person name="Buiate E.A."/>
            <person name="Epstein L."/>
            <person name="Alkan N."/>
            <person name="Altmueller J."/>
            <person name="Alvarado-Balderrama L."/>
            <person name="Bauser C.A."/>
            <person name="Becker C."/>
            <person name="Birren B.W."/>
            <person name="Chen Z."/>
            <person name="Choi J."/>
            <person name="Crouch J.A."/>
            <person name="Duvick J.P."/>
            <person name="Farman M.A."/>
            <person name="Gan P."/>
            <person name="Heiman D."/>
            <person name="Henrissat B."/>
            <person name="Howard R.J."/>
            <person name="Kabbage M."/>
            <person name="Koch C."/>
            <person name="Kracher B."/>
            <person name="Kubo Y."/>
            <person name="Law A.D."/>
            <person name="Lebrun M.-H."/>
            <person name="Lee Y.-H."/>
            <person name="Miyara I."/>
            <person name="Moore N."/>
            <person name="Neumann U."/>
            <person name="Nordstroem K."/>
            <person name="Panaccione D.G."/>
            <person name="Panstruga R."/>
            <person name="Place M."/>
            <person name="Proctor R.H."/>
            <person name="Prusky D."/>
            <person name="Rech G."/>
            <person name="Reinhardt R."/>
            <person name="Rollins J.A."/>
            <person name="Rounsley S."/>
            <person name="Schardl C.L."/>
            <person name="Schwartz D.C."/>
            <person name="Shenoy N."/>
            <person name="Shirasu K."/>
            <person name="Sikhakolli U.R."/>
            <person name="Stueber K."/>
            <person name="Sukno S.A."/>
            <person name="Sweigard J.A."/>
            <person name="Takano Y."/>
            <person name="Takahara H."/>
            <person name="Trail F."/>
            <person name="van der Does H.C."/>
            <person name="Voll L.M."/>
            <person name="Will I."/>
            <person name="Young S."/>
            <person name="Zeng Q."/>
            <person name="Zhang J."/>
            <person name="Zhou S."/>
            <person name="Dickman M.B."/>
            <person name="Schulze-Lefert P."/>
            <person name="Ver Loren van Themaat E."/>
            <person name="Ma L.-J."/>
            <person name="Vaillancourt L.J."/>
        </authorList>
    </citation>
    <scope>NUCLEOTIDE SEQUENCE [LARGE SCALE GENOMIC DNA]</scope>
    <source>
        <strain evidence="3">IMI 349063</strain>
    </source>
</reference>
<name>H1VLY6_COLHI</name>
<dbReference type="VEuPathDB" id="FungiDB:CH63R_10042"/>
<protein>
    <submittedName>
        <fullName evidence="2">Uncharacterized protein</fullName>
    </submittedName>
</protein>
<evidence type="ECO:0000256" key="1">
    <source>
        <dbReference type="SAM" id="MobiDB-lite"/>
    </source>
</evidence>
<feature type="compositionally biased region" description="Basic and acidic residues" evidence="1">
    <location>
        <begin position="8"/>
        <end position="21"/>
    </location>
</feature>
<evidence type="ECO:0000313" key="3">
    <source>
        <dbReference type="Proteomes" id="UP000007174"/>
    </source>
</evidence>
<gene>
    <name evidence="2" type="ORF">CH063_11579</name>
</gene>
<feature type="region of interest" description="Disordered" evidence="1">
    <location>
        <begin position="1"/>
        <end position="21"/>
    </location>
</feature>
<dbReference type="AlphaFoldDB" id="H1VLY6"/>
<dbReference type="Proteomes" id="UP000007174">
    <property type="component" value="Unassembled WGS sequence"/>
</dbReference>
<accession>H1VLY6</accession>
<organism evidence="2 3">
    <name type="scientific">Colletotrichum higginsianum (strain IMI 349063)</name>
    <name type="common">Crucifer anthracnose fungus</name>
    <dbReference type="NCBI Taxonomy" id="759273"/>
    <lineage>
        <taxon>Eukaryota</taxon>
        <taxon>Fungi</taxon>
        <taxon>Dikarya</taxon>
        <taxon>Ascomycota</taxon>
        <taxon>Pezizomycotina</taxon>
        <taxon>Sordariomycetes</taxon>
        <taxon>Hypocreomycetidae</taxon>
        <taxon>Glomerellales</taxon>
        <taxon>Glomerellaceae</taxon>
        <taxon>Colletotrichum</taxon>
        <taxon>Colletotrichum destructivum species complex</taxon>
    </lineage>
</organism>